<evidence type="ECO:0000313" key="2">
    <source>
        <dbReference type="Proteomes" id="UP000637239"/>
    </source>
</evidence>
<dbReference type="GeneID" id="66980362"/>
<proteinExistence type="predicted"/>
<dbReference type="RefSeq" id="XP_043134525.1">
    <property type="nucleotide sequence ID" value="XM_043275547.1"/>
</dbReference>
<sequence length="108" mass="12522">MFCEKRPTGSSYSWRWHYRLDKFRFNCAAQQSQGPSDIPSRDVHHKASITIYFITHCRARSLNSMDRGVITFDIGLSLRPITTVWIPASFRRIEICRYTPVDIRVAGG</sequence>
<reference evidence="1" key="2">
    <citation type="submission" date="2021-02" db="EMBL/GenBank/DDBJ databases">
        <title>Aspergillus chevalieri M1 genome sequence.</title>
        <authorList>
            <person name="Kadooka C."/>
            <person name="Mori K."/>
            <person name="Futagami T."/>
        </authorList>
    </citation>
    <scope>NUCLEOTIDE SEQUENCE</scope>
    <source>
        <strain evidence="1">M1</strain>
    </source>
</reference>
<accession>A0A7R7VLB9</accession>
<protein>
    <submittedName>
        <fullName evidence="1">Uncharacterized protein</fullName>
    </submittedName>
</protein>
<reference evidence="1" key="1">
    <citation type="submission" date="2021-01" db="EMBL/GenBank/DDBJ databases">
        <authorList>
            <consortium name="Aspergillus chevalieri M1 genome sequencing consortium"/>
            <person name="Kazuki M."/>
            <person name="Futagami T."/>
        </authorList>
    </citation>
    <scope>NUCLEOTIDE SEQUENCE</scope>
    <source>
        <strain evidence="1">M1</strain>
    </source>
</reference>
<evidence type="ECO:0000313" key="1">
    <source>
        <dbReference type="EMBL" id="BCR86003.1"/>
    </source>
</evidence>
<organism evidence="1 2">
    <name type="scientific">Aspergillus chevalieri</name>
    <name type="common">Eurotium chevalieri</name>
    <dbReference type="NCBI Taxonomy" id="182096"/>
    <lineage>
        <taxon>Eukaryota</taxon>
        <taxon>Fungi</taxon>
        <taxon>Dikarya</taxon>
        <taxon>Ascomycota</taxon>
        <taxon>Pezizomycotina</taxon>
        <taxon>Eurotiomycetes</taxon>
        <taxon>Eurotiomycetidae</taxon>
        <taxon>Eurotiales</taxon>
        <taxon>Aspergillaceae</taxon>
        <taxon>Aspergillus</taxon>
        <taxon>Aspergillus subgen. Aspergillus</taxon>
    </lineage>
</organism>
<gene>
    <name evidence="1" type="ORF">ACHE_21461S</name>
</gene>
<dbReference type="AlphaFoldDB" id="A0A7R7VLB9"/>
<dbReference type="KEGG" id="ache:ACHE_21461S"/>
<name>A0A7R7VLB9_ASPCH</name>
<dbReference type="Proteomes" id="UP000637239">
    <property type="component" value="Chromosome 2"/>
</dbReference>
<keyword evidence="2" id="KW-1185">Reference proteome</keyword>
<dbReference type="EMBL" id="AP024417">
    <property type="protein sequence ID" value="BCR86003.1"/>
    <property type="molecule type" value="Genomic_DNA"/>
</dbReference>